<evidence type="ECO:0000313" key="10">
    <source>
        <dbReference type="Proteomes" id="UP000199370"/>
    </source>
</evidence>
<evidence type="ECO:0000256" key="1">
    <source>
        <dbReference type="ARBA" id="ARBA00004651"/>
    </source>
</evidence>
<dbReference type="GO" id="GO:0005886">
    <property type="term" value="C:plasma membrane"/>
    <property type="evidence" value="ECO:0007669"/>
    <property type="project" value="UniProtKB-SubCell"/>
</dbReference>
<feature type="transmembrane region" description="Helical" evidence="8">
    <location>
        <begin position="155"/>
        <end position="173"/>
    </location>
</feature>
<evidence type="ECO:0000256" key="4">
    <source>
        <dbReference type="ARBA" id="ARBA00022679"/>
    </source>
</evidence>
<keyword evidence="4 9" id="KW-0808">Transferase</keyword>
<dbReference type="GO" id="GO:0009234">
    <property type="term" value="P:menaquinone biosynthetic process"/>
    <property type="evidence" value="ECO:0007669"/>
    <property type="project" value="UniProtKB-UniPathway"/>
</dbReference>
<organism evidence="9 10">
    <name type="scientific">Haloarchaeobius iranensis</name>
    <dbReference type="NCBI Taxonomy" id="996166"/>
    <lineage>
        <taxon>Archaea</taxon>
        <taxon>Methanobacteriati</taxon>
        <taxon>Methanobacteriota</taxon>
        <taxon>Stenosarchaea group</taxon>
        <taxon>Halobacteria</taxon>
        <taxon>Halobacteriales</taxon>
        <taxon>Halorubellaceae</taxon>
        <taxon>Haloarchaeobius</taxon>
    </lineage>
</organism>
<keyword evidence="3" id="KW-0474">Menaquinone biosynthesis</keyword>
<dbReference type="CDD" id="cd13962">
    <property type="entry name" value="PT_UbiA_UBIAD1"/>
    <property type="match status" value="1"/>
</dbReference>
<dbReference type="STRING" id="996166.SAMN05192554_108163"/>
<keyword evidence="10" id="KW-1185">Reference proteome</keyword>
<dbReference type="InterPro" id="IPR026046">
    <property type="entry name" value="UBIAD1"/>
</dbReference>
<comment type="pathway">
    <text evidence="2">Quinol/quinone metabolism; menaquinone biosynthesis.</text>
</comment>
<feature type="transmembrane region" description="Helical" evidence="8">
    <location>
        <begin position="123"/>
        <end position="143"/>
    </location>
</feature>
<dbReference type="EMBL" id="FNIA01000008">
    <property type="protein sequence ID" value="SDM85983.1"/>
    <property type="molecule type" value="Genomic_DNA"/>
</dbReference>
<feature type="transmembrane region" description="Helical" evidence="8">
    <location>
        <begin position="226"/>
        <end position="245"/>
    </location>
</feature>
<gene>
    <name evidence="9" type="ORF">SAMN05192554_108163</name>
</gene>
<dbReference type="UniPathway" id="UPA00079"/>
<dbReference type="GO" id="GO:0004659">
    <property type="term" value="F:prenyltransferase activity"/>
    <property type="evidence" value="ECO:0007669"/>
    <property type="project" value="InterPro"/>
</dbReference>
<dbReference type="InterPro" id="IPR044878">
    <property type="entry name" value="UbiA_sf"/>
</dbReference>
<keyword evidence="6 8" id="KW-1133">Transmembrane helix</keyword>
<evidence type="ECO:0000256" key="5">
    <source>
        <dbReference type="ARBA" id="ARBA00022692"/>
    </source>
</evidence>
<feature type="transmembrane region" description="Helical" evidence="8">
    <location>
        <begin position="280"/>
        <end position="300"/>
    </location>
</feature>
<dbReference type="Gene3D" id="1.10.357.140">
    <property type="entry name" value="UbiA prenyltransferase"/>
    <property type="match status" value="1"/>
</dbReference>
<dbReference type="AlphaFoldDB" id="A0A1G9WP84"/>
<evidence type="ECO:0000256" key="6">
    <source>
        <dbReference type="ARBA" id="ARBA00022989"/>
    </source>
</evidence>
<comment type="subcellular location">
    <subcellularLocation>
        <location evidence="1">Cell membrane</location>
        <topology evidence="1">Multi-pass membrane protein</topology>
    </subcellularLocation>
</comment>
<feature type="transmembrane region" description="Helical" evidence="8">
    <location>
        <begin position="179"/>
        <end position="198"/>
    </location>
</feature>
<dbReference type="GO" id="GO:0042371">
    <property type="term" value="P:vitamin K biosynthetic process"/>
    <property type="evidence" value="ECO:0007669"/>
    <property type="project" value="TreeGrafter"/>
</dbReference>
<dbReference type="PANTHER" id="PTHR13929">
    <property type="entry name" value="1,4-DIHYDROXY-2-NAPHTHOATE OCTAPRENYLTRANSFERASE"/>
    <property type="match status" value="1"/>
</dbReference>
<evidence type="ECO:0000256" key="2">
    <source>
        <dbReference type="ARBA" id="ARBA00004863"/>
    </source>
</evidence>
<reference evidence="9 10" key="1">
    <citation type="submission" date="2016-10" db="EMBL/GenBank/DDBJ databases">
        <authorList>
            <person name="de Groot N.N."/>
        </authorList>
    </citation>
    <scope>NUCLEOTIDE SEQUENCE [LARGE SCALE GENOMIC DNA]</scope>
    <source>
        <strain evidence="10">EB21,IBRC-M 10013,KCTC 4048</strain>
    </source>
</reference>
<dbReference type="InterPro" id="IPR000537">
    <property type="entry name" value="UbiA_prenyltransferase"/>
</dbReference>
<name>A0A1G9WP84_9EURY</name>
<evidence type="ECO:0000256" key="8">
    <source>
        <dbReference type="SAM" id="Phobius"/>
    </source>
</evidence>
<sequence length="314" mass="33048">MVRLPGRERLFAWWKMSRPSQLLLILLVYAVGVVAGTSRGGSLHLTRTTLGAVALVPLAASVHYVNEYADVETDAITERTRFSGGSGALVRTGLPAETALRAAVIALAVGTVATWGASSVGAVTARGTGLLAIVVVLGWAYSVGPRLVARGLGEVTNALLGGLVLPLFGVAVARGPLDAAAVLAFLPFTVYVFANLLATQWPDRRADEGTGKRTLPTRWSTTRLRWAHWLTTGTAFAMFGLFPLADLLPRLVGWACLLLAPAGAVASRRFTRATSPFPSVATMVGLAVVQLLAWALVVLARGGQRFYPPAVLGV</sequence>
<accession>A0A1G9WP84</accession>
<evidence type="ECO:0000313" key="9">
    <source>
        <dbReference type="EMBL" id="SDM85983.1"/>
    </source>
</evidence>
<dbReference type="Pfam" id="PF01040">
    <property type="entry name" value="UbiA"/>
    <property type="match status" value="1"/>
</dbReference>
<protein>
    <submittedName>
        <fullName evidence="9">1,4-dihydroxy-2-naphthoate octaprenyltransferase</fullName>
    </submittedName>
</protein>
<feature type="transmembrane region" description="Helical" evidence="8">
    <location>
        <begin position="20"/>
        <end position="37"/>
    </location>
</feature>
<keyword evidence="5 8" id="KW-0812">Transmembrane</keyword>
<evidence type="ECO:0000256" key="7">
    <source>
        <dbReference type="ARBA" id="ARBA00023136"/>
    </source>
</evidence>
<keyword evidence="7 8" id="KW-0472">Membrane</keyword>
<evidence type="ECO:0000256" key="3">
    <source>
        <dbReference type="ARBA" id="ARBA00022428"/>
    </source>
</evidence>
<dbReference type="PANTHER" id="PTHR13929:SF0">
    <property type="entry name" value="UBIA PRENYLTRANSFERASE DOMAIN-CONTAINING PROTEIN 1"/>
    <property type="match status" value="1"/>
</dbReference>
<proteinExistence type="predicted"/>
<dbReference type="Proteomes" id="UP000199370">
    <property type="component" value="Unassembled WGS sequence"/>
</dbReference>